<dbReference type="PANTHER" id="PTHR15314">
    <property type="entry name" value="RIBONUCLEASE P PROTEIN SUBUNIT P20"/>
    <property type="match status" value="1"/>
</dbReference>
<dbReference type="AlphaFoldDB" id="A0A1A9VCZ3"/>
<evidence type="ECO:0000256" key="3">
    <source>
        <dbReference type="ARBA" id="ARBA00023242"/>
    </source>
</evidence>
<dbReference type="GO" id="GO:0005655">
    <property type="term" value="C:nucleolar ribonuclease P complex"/>
    <property type="evidence" value="ECO:0007669"/>
    <property type="project" value="InterPro"/>
</dbReference>
<dbReference type="SUPFAM" id="SSF82704">
    <property type="entry name" value="AlbA-like"/>
    <property type="match status" value="1"/>
</dbReference>
<dbReference type="InterPro" id="IPR014612">
    <property type="entry name" value="Pop7/Rpp20"/>
</dbReference>
<keyword evidence="3" id="KW-0539">Nucleus</keyword>
<proteinExistence type="predicted"/>
<dbReference type="EnsemblMetazoa" id="GAUT033307-RA">
    <property type="protein sequence ID" value="GAUT033307-PA"/>
    <property type="gene ID" value="GAUT033307"/>
</dbReference>
<evidence type="ECO:0000313" key="4">
    <source>
        <dbReference type="EnsemblMetazoa" id="GAUT033307-PA"/>
    </source>
</evidence>
<reference evidence="4" key="1">
    <citation type="submission" date="2020-05" db="UniProtKB">
        <authorList>
            <consortium name="EnsemblMetazoa"/>
        </authorList>
    </citation>
    <scope>IDENTIFICATION</scope>
    <source>
        <strain evidence="4">TTRI</strain>
    </source>
</reference>
<dbReference type="Proteomes" id="UP000078200">
    <property type="component" value="Unassembled WGS sequence"/>
</dbReference>
<keyword evidence="2" id="KW-0819">tRNA processing</keyword>
<name>A0A1A9VCZ3_GLOAU</name>
<keyword evidence="5" id="KW-1185">Reference proteome</keyword>
<dbReference type="PANTHER" id="PTHR15314:SF1">
    <property type="entry name" value="RIBONUCLEASE P PROTEIN SUBUNIT P20"/>
    <property type="match status" value="1"/>
</dbReference>
<dbReference type="GO" id="GO:0001682">
    <property type="term" value="P:tRNA 5'-leader removal"/>
    <property type="evidence" value="ECO:0007669"/>
    <property type="project" value="InterPro"/>
</dbReference>
<protein>
    <submittedName>
        <fullName evidence="4">Ribonuclease P protein subunit p20</fullName>
    </submittedName>
</protein>
<sequence>MPIEIESAEYKADDYEEFPDYVDTPLYVLSKPLPKIKQRQNDVYVTSKTSFKAQQKRCEDLINSGINEIYLHCVGNAIKQGLNLALTLINNSNGSLSYVVYTSTIRYIDELHPLYDDEDITIQKRNNSAIHIKIFRNAVIPQNSKTSSSVN</sequence>
<organism evidence="4 5">
    <name type="scientific">Glossina austeni</name>
    <name type="common">Savannah tsetse fly</name>
    <dbReference type="NCBI Taxonomy" id="7395"/>
    <lineage>
        <taxon>Eukaryota</taxon>
        <taxon>Metazoa</taxon>
        <taxon>Ecdysozoa</taxon>
        <taxon>Arthropoda</taxon>
        <taxon>Hexapoda</taxon>
        <taxon>Insecta</taxon>
        <taxon>Pterygota</taxon>
        <taxon>Neoptera</taxon>
        <taxon>Endopterygota</taxon>
        <taxon>Diptera</taxon>
        <taxon>Brachycera</taxon>
        <taxon>Muscomorpha</taxon>
        <taxon>Hippoboscoidea</taxon>
        <taxon>Glossinidae</taxon>
        <taxon>Glossina</taxon>
    </lineage>
</organism>
<dbReference type="GO" id="GO:0003676">
    <property type="term" value="F:nucleic acid binding"/>
    <property type="evidence" value="ECO:0007669"/>
    <property type="project" value="InterPro"/>
</dbReference>
<dbReference type="STRING" id="7395.A0A1A9VCZ3"/>
<accession>A0A1A9VCZ3</accession>
<dbReference type="Pfam" id="PF12328">
    <property type="entry name" value="Rpp20"/>
    <property type="match status" value="1"/>
</dbReference>
<dbReference type="VEuPathDB" id="VectorBase:GAUT033307"/>
<evidence type="ECO:0000256" key="2">
    <source>
        <dbReference type="ARBA" id="ARBA00022694"/>
    </source>
</evidence>
<evidence type="ECO:0000313" key="5">
    <source>
        <dbReference type="Proteomes" id="UP000078200"/>
    </source>
</evidence>
<dbReference type="GO" id="GO:0000172">
    <property type="term" value="C:ribonuclease MRP complex"/>
    <property type="evidence" value="ECO:0007669"/>
    <property type="project" value="InterPro"/>
</dbReference>
<comment type="subcellular location">
    <subcellularLocation>
        <location evidence="1">Nucleus</location>
        <location evidence="1">Nucleolus</location>
    </subcellularLocation>
</comment>
<dbReference type="Gene3D" id="3.30.110.20">
    <property type="entry name" value="Alba-like domain"/>
    <property type="match status" value="1"/>
</dbReference>
<evidence type="ECO:0000256" key="1">
    <source>
        <dbReference type="ARBA" id="ARBA00004604"/>
    </source>
</evidence>
<dbReference type="InterPro" id="IPR036882">
    <property type="entry name" value="Alba-like_dom_sf"/>
</dbReference>